<gene>
    <name evidence="1" type="primary">g4274</name>
    <name evidence="1" type="ORF">NpPPO83_00004274</name>
</gene>
<keyword evidence="2" id="KW-1185">Reference proteome</keyword>
<sequence>MANSNLSDRFHELAADTPQEPSHPVSLKDDGRIDVDANSKLVRTLSRIYKPLEQLPETPPPPYQDVTSKPGKWNIRLNIVIQIVGSRGDVQPFIALGNELKQFGHRIRIATHNVFEQFVRESGLEFYPVGGDPSELMAYMVKNPGLIPSIKSLRADEINHKRAMIKQMLDGCWKSCLEPDTLTGHPFVADAIIANPPSFAHVHCAQALGVPVHLVFTMPWSKTTAFSHPLANVKNTDRDTGTINYVSYGVVNWLTWQGSSHSLGDVINKWRKGLDLEEVPMSEGPDLADSLKIPFTYCWSPALVPKPRDWPSYIDVCGFFFREPLQYTPPPELDEFLIAGPPPVYIGFGSIVLDDPAGMTATILQAVKATGIRAIISKGWSKLGGAHEETVHFVGDCPHEWLFRRVAAVVHHGGAGTTACGLRHAKPTFIVPFFGDQPFWGDMVAARGAGPKPIPHKELSASNLAEAIRFCLTPEAASAASAIAQSMCAENGVRAAAESIHKHLPLDRLRYESKPIAIETRRWDPVTGGASAVLGTTADLTQSVTGAFYRPVEEYRKHHRELADGAHHGQGDTASRGSANPEAGLKNKEISLAGKMGSASAKSLGQFAPIATKGMLVDIPLALTEGLRNLPRAYGEEVRDHGKVTDWKSGAAVAGKTFAWGVAEGISDIVVKPYQGAKKEGAVGAMKGIGKGMVSMGAKTGAAMFGLMAYPSAGVAKSLSSMMRTKTRKKIAEARHAEGRWLIEQGELRSVSDAAVMGAFEVLGQ</sequence>
<organism evidence="1 2">
    <name type="scientific">Neofusicoccum parvum</name>
    <dbReference type="NCBI Taxonomy" id="310453"/>
    <lineage>
        <taxon>Eukaryota</taxon>
        <taxon>Fungi</taxon>
        <taxon>Dikarya</taxon>
        <taxon>Ascomycota</taxon>
        <taxon>Pezizomycotina</taxon>
        <taxon>Dothideomycetes</taxon>
        <taxon>Dothideomycetes incertae sedis</taxon>
        <taxon>Botryosphaeriales</taxon>
        <taxon>Botryosphaeriaceae</taxon>
        <taxon>Neofusicoccum</taxon>
    </lineage>
</organism>
<proteinExistence type="predicted"/>
<protein>
    <submittedName>
        <fullName evidence="1">Uncharacterized protein</fullName>
    </submittedName>
</protein>
<evidence type="ECO:0000313" key="1">
    <source>
        <dbReference type="EMBL" id="GME29017.1"/>
    </source>
</evidence>
<evidence type="ECO:0000313" key="2">
    <source>
        <dbReference type="Proteomes" id="UP001165186"/>
    </source>
</evidence>
<dbReference type="Proteomes" id="UP001165186">
    <property type="component" value="Unassembled WGS sequence"/>
</dbReference>
<accession>A0ACB5S873</accession>
<reference evidence="1" key="1">
    <citation type="submission" date="2024-09" db="EMBL/GenBank/DDBJ databases">
        <title>Draft Genome Sequences of Neofusicoccum parvum.</title>
        <authorList>
            <person name="Ashida A."/>
            <person name="Camagna M."/>
            <person name="Tanaka A."/>
            <person name="Takemoto D."/>
        </authorList>
    </citation>
    <scope>NUCLEOTIDE SEQUENCE</scope>
    <source>
        <strain evidence="1">PPO83</strain>
    </source>
</reference>
<comment type="caution">
    <text evidence="1">The sequence shown here is derived from an EMBL/GenBank/DDBJ whole genome shotgun (WGS) entry which is preliminary data.</text>
</comment>
<name>A0ACB5S873_9PEZI</name>
<dbReference type="EMBL" id="BSXG01000055">
    <property type="protein sequence ID" value="GME29017.1"/>
    <property type="molecule type" value="Genomic_DNA"/>
</dbReference>